<gene>
    <name evidence="1" type="ORF">SCALOS_LOCUS8840</name>
</gene>
<dbReference type="EMBL" id="CAJVPM010024984">
    <property type="protein sequence ID" value="CAG8655897.1"/>
    <property type="molecule type" value="Genomic_DNA"/>
</dbReference>
<organism evidence="1 2">
    <name type="scientific">Scutellospora calospora</name>
    <dbReference type="NCBI Taxonomy" id="85575"/>
    <lineage>
        <taxon>Eukaryota</taxon>
        <taxon>Fungi</taxon>
        <taxon>Fungi incertae sedis</taxon>
        <taxon>Mucoromycota</taxon>
        <taxon>Glomeromycotina</taxon>
        <taxon>Glomeromycetes</taxon>
        <taxon>Diversisporales</taxon>
        <taxon>Gigasporaceae</taxon>
        <taxon>Scutellospora</taxon>
    </lineage>
</organism>
<reference evidence="1" key="1">
    <citation type="submission" date="2021-06" db="EMBL/GenBank/DDBJ databases">
        <authorList>
            <person name="Kallberg Y."/>
            <person name="Tangrot J."/>
            <person name="Rosling A."/>
        </authorList>
    </citation>
    <scope>NUCLEOTIDE SEQUENCE</scope>
    <source>
        <strain evidence="1">AU212A</strain>
    </source>
</reference>
<name>A0ACA9NHF0_9GLOM</name>
<protein>
    <submittedName>
        <fullName evidence="1">1001_t:CDS:1</fullName>
    </submittedName>
</protein>
<proteinExistence type="predicted"/>
<evidence type="ECO:0000313" key="2">
    <source>
        <dbReference type="Proteomes" id="UP000789860"/>
    </source>
</evidence>
<feature type="non-terminal residue" evidence="1">
    <location>
        <position position="1"/>
    </location>
</feature>
<accession>A0ACA9NHF0</accession>
<evidence type="ECO:0000313" key="1">
    <source>
        <dbReference type="EMBL" id="CAG8655897.1"/>
    </source>
</evidence>
<dbReference type="Proteomes" id="UP000789860">
    <property type="component" value="Unassembled WGS sequence"/>
</dbReference>
<comment type="caution">
    <text evidence="1">The sequence shown here is derived from an EMBL/GenBank/DDBJ whole genome shotgun (WGS) entry which is preliminary data.</text>
</comment>
<sequence length="142" mass="16172">KAEKQPQIISDDDLYNYSYNEDETLNDILNREDSDITVQSIESSIALTSNSNTSSSNILNETISNTNTSSNILNETSSKKLRKKGTSWVWKYMEICQNKIICLECQKNLPSNQTQPTSFQLHTGTRNMNQTDPYPNNQQLLT</sequence>
<keyword evidence="2" id="KW-1185">Reference proteome</keyword>